<dbReference type="EMBL" id="JANILD010000014">
    <property type="protein sequence ID" value="MCQ9305098.1"/>
    <property type="molecule type" value="Genomic_DNA"/>
</dbReference>
<keyword evidence="1" id="KW-0808">Transferase</keyword>
<feature type="domain" description="Adenylyltransferase AadA C-terminal" evidence="3">
    <location>
        <begin position="149"/>
        <end position="239"/>
    </location>
</feature>
<sequence length="257" mass="29896">MEEPNKQIDNVLIELKRLFSKDLLGVYLYGSYVKGGLKKDSDVDFLVIINRDMTKEEKRILISKIMPISKEIGEDTSLKYIELTVLNYHENENWSYPPIEEFIYGEWLREDYLNYFIPEKNNNIDLTILLYQAKLSSISIYGENNINNLIPDVPFIDLQKAIKESSKELIKDFYGDETNVILTLCRMIVTYETGKFYSKDLAGSMIIENLSENLSIEENNLISLAISSYKNGNSVDWELFPVKSVIKKLYAYLNYKL</sequence>
<dbReference type="Proteomes" id="UP001204068">
    <property type="component" value="Unassembled WGS sequence"/>
</dbReference>
<dbReference type="CDD" id="cd05403">
    <property type="entry name" value="NT_KNTase_like"/>
    <property type="match status" value="1"/>
</dbReference>
<accession>A0AAW5LT46</accession>
<reference evidence="4" key="1">
    <citation type="submission" date="2022-07" db="EMBL/GenBank/DDBJ databases">
        <title>Bacterial species isolated from the porcine tonsil microbiota.</title>
        <authorList>
            <person name="Oliveira I.M.F."/>
        </authorList>
    </citation>
    <scope>NUCLEOTIDE SEQUENCE</scope>
    <source>
        <strain evidence="4">8QC2O2</strain>
    </source>
</reference>
<dbReference type="GO" id="GO:0016779">
    <property type="term" value="F:nucleotidyltransferase activity"/>
    <property type="evidence" value="ECO:0007669"/>
    <property type="project" value="InterPro"/>
</dbReference>
<feature type="domain" description="Polymerase nucleotidyl transferase" evidence="2">
    <location>
        <begin position="11"/>
        <end position="59"/>
    </location>
</feature>
<dbReference type="NCBIfam" id="NF012212">
    <property type="entry name" value="ANT_9"/>
    <property type="match status" value="1"/>
</dbReference>
<dbReference type="InterPro" id="IPR025184">
    <property type="entry name" value="AadA_C"/>
</dbReference>
<name>A0AAW5LT46_MAMSC</name>
<evidence type="ECO:0000256" key="1">
    <source>
        <dbReference type="ARBA" id="ARBA00022679"/>
    </source>
</evidence>
<dbReference type="Pfam" id="PF13427">
    <property type="entry name" value="AadA_C"/>
    <property type="match status" value="1"/>
</dbReference>
<evidence type="ECO:0000259" key="2">
    <source>
        <dbReference type="Pfam" id="PF01909"/>
    </source>
</evidence>
<proteinExistence type="predicted"/>
<dbReference type="InterPro" id="IPR043519">
    <property type="entry name" value="NT_sf"/>
</dbReference>
<dbReference type="AlphaFoldDB" id="A0AAW5LT46"/>
<protein>
    <submittedName>
        <fullName evidence="4">ANT(9) family aminoglycoside nucleotidyltransferase Spd</fullName>
    </submittedName>
</protein>
<dbReference type="InterPro" id="IPR002934">
    <property type="entry name" value="Polymerase_NTP_transf_dom"/>
</dbReference>
<gene>
    <name evidence="4" type="ORF">NQ032_15945</name>
</gene>
<dbReference type="Gene3D" id="3.30.460.10">
    <property type="entry name" value="Beta Polymerase, domain 2"/>
    <property type="match status" value="1"/>
</dbReference>
<dbReference type="CARD" id="ARO:3002631">
    <property type="molecule name" value="spd"/>
    <property type="mechanism identifier" value="ARO:0001004"/>
    <property type="mechanism name" value="antibiotic inactivation"/>
</dbReference>
<organism evidence="4 5">
    <name type="scientific">Mammaliicoccus sciuri</name>
    <name type="common">Staphylococcus sciuri</name>
    <dbReference type="NCBI Taxonomy" id="1296"/>
    <lineage>
        <taxon>Bacteria</taxon>
        <taxon>Bacillati</taxon>
        <taxon>Bacillota</taxon>
        <taxon>Bacilli</taxon>
        <taxon>Bacillales</taxon>
        <taxon>Staphylococcaceae</taxon>
        <taxon>Mammaliicoccus</taxon>
    </lineage>
</organism>
<evidence type="ECO:0000313" key="5">
    <source>
        <dbReference type="Proteomes" id="UP001204068"/>
    </source>
</evidence>
<comment type="caution">
    <text evidence="4">The sequence shown here is derived from an EMBL/GenBank/DDBJ whole genome shotgun (WGS) entry which is preliminary data.</text>
</comment>
<dbReference type="SUPFAM" id="SSF81301">
    <property type="entry name" value="Nucleotidyltransferase"/>
    <property type="match status" value="1"/>
</dbReference>
<evidence type="ECO:0000313" key="4">
    <source>
        <dbReference type="EMBL" id="MCQ9305098.1"/>
    </source>
</evidence>
<evidence type="ECO:0000259" key="3">
    <source>
        <dbReference type="Pfam" id="PF13427"/>
    </source>
</evidence>
<dbReference type="Pfam" id="PF01909">
    <property type="entry name" value="NTP_transf_2"/>
    <property type="match status" value="1"/>
</dbReference>
<dbReference type="RefSeq" id="WP_021285909.1">
    <property type="nucleotide sequence ID" value="NZ_JANILD010000014.1"/>
</dbReference>